<accession>A0A4S4MQJ1</accession>
<gene>
    <name evidence="1" type="ORF">EUX98_g6553</name>
</gene>
<reference evidence="1 2" key="1">
    <citation type="submission" date="2019-02" db="EMBL/GenBank/DDBJ databases">
        <title>Genome sequencing of the rare red list fungi Antrodiella citrinella (Flaviporus citrinellus).</title>
        <authorList>
            <person name="Buettner E."/>
            <person name="Kellner H."/>
        </authorList>
    </citation>
    <scope>NUCLEOTIDE SEQUENCE [LARGE SCALE GENOMIC DNA]</scope>
    <source>
        <strain evidence="1 2">DSM 108506</strain>
    </source>
</reference>
<dbReference type="EMBL" id="SGPM01000236">
    <property type="protein sequence ID" value="THH27647.1"/>
    <property type="molecule type" value="Genomic_DNA"/>
</dbReference>
<keyword evidence="2" id="KW-1185">Reference proteome</keyword>
<evidence type="ECO:0000313" key="1">
    <source>
        <dbReference type="EMBL" id="THH27647.1"/>
    </source>
</evidence>
<evidence type="ECO:0000313" key="2">
    <source>
        <dbReference type="Proteomes" id="UP000308730"/>
    </source>
</evidence>
<comment type="caution">
    <text evidence="1">The sequence shown here is derived from an EMBL/GenBank/DDBJ whole genome shotgun (WGS) entry which is preliminary data.</text>
</comment>
<sequence length="231" mass="25860">MSRPRTDRRFDARLRELHTITREELVSQRVCFAHLDPSDHYVCAIPIEAPAPPLLTHSAAPGPWGAIIFDMIGLITPENCQLSTEGNRMSGEDWEASFWIRPCQNAVSLSQWRQKRAALVRIAEHEQIDNITNVYRDDQQLIPIYADDGTCRNAWVLSPRMRINTGPGAVPDDLHIFASTGHLYAHPIARTSVPFNTPVHVVYNLYITRDSSPHGPAPYLHAGLVSVSPLA</sequence>
<name>A0A4S4MQJ1_9APHY</name>
<dbReference type="Proteomes" id="UP000308730">
    <property type="component" value="Unassembled WGS sequence"/>
</dbReference>
<proteinExistence type="predicted"/>
<organism evidence="1 2">
    <name type="scientific">Antrodiella citrinella</name>
    <dbReference type="NCBI Taxonomy" id="2447956"/>
    <lineage>
        <taxon>Eukaryota</taxon>
        <taxon>Fungi</taxon>
        <taxon>Dikarya</taxon>
        <taxon>Basidiomycota</taxon>
        <taxon>Agaricomycotina</taxon>
        <taxon>Agaricomycetes</taxon>
        <taxon>Polyporales</taxon>
        <taxon>Steccherinaceae</taxon>
        <taxon>Antrodiella</taxon>
    </lineage>
</organism>
<dbReference type="AlphaFoldDB" id="A0A4S4MQJ1"/>
<protein>
    <submittedName>
        <fullName evidence="1">Uncharacterized protein</fullName>
    </submittedName>
</protein>